<dbReference type="Pfam" id="PF01479">
    <property type="entry name" value="S4"/>
    <property type="match status" value="1"/>
</dbReference>
<evidence type="ECO:0000313" key="5">
    <source>
        <dbReference type="Proteomes" id="UP000266934"/>
    </source>
</evidence>
<sequence>MSDEAGQRIDLVLWHGRIVRTRADAAALARAGRVRVNGARVSTAARLVRLGDVVTVALHGGVRVVRVLGFAARRGGAEDARALIEDIRDSDTPDTSAAGPAWDKSGGDGMR</sequence>
<keyword evidence="1" id="KW-0694">RNA-binding</keyword>
<dbReference type="SMART" id="SM00363">
    <property type="entry name" value="S4"/>
    <property type="match status" value="1"/>
</dbReference>
<dbReference type="InterPro" id="IPR002942">
    <property type="entry name" value="S4_RNA-bd"/>
</dbReference>
<gene>
    <name evidence="4" type="ORF">BLTE_33880</name>
</gene>
<evidence type="ECO:0000259" key="3">
    <source>
        <dbReference type="SMART" id="SM00363"/>
    </source>
</evidence>
<evidence type="ECO:0000256" key="2">
    <source>
        <dbReference type="SAM" id="MobiDB-lite"/>
    </source>
</evidence>
<dbReference type="InterPro" id="IPR036986">
    <property type="entry name" value="S4_RNA-bd_sf"/>
</dbReference>
<evidence type="ECO:0000256" key="1">
    <source>
        <dbReference type="PROSITE-ProRule" id="PRU00182"/>
    </source>
</evidence>
<evidence type="ECO:0000313" key="4">
    <source>
        <dbReference type="EMBL" id="BBF94703.1"/>
    </source>
</evidence>
<dbReference type="Proteomes" id="UP000266934">
    <property type="component" value="Chromosome"/>
</dbReference>
<name>A0A348G570_9HYPH</name>
<dbReference type="AlphaFoldDB" id="A0A348G570"/>
<accession>A0A348G570</accession>
<dbReference type="EMBL" id="AP018907">
    <property type="protein sequence ID" value="BBF94703.1"/>
    <property type="molecule type" value="Genomic_DNA"/>
</dbReference>
<organism evidence="4 5">
    <name type="scientific">Blastochloris tepida</name>
    <dbReference type="NCBI Taxonomy" id="2233851"/>
    <lineage>
        <taxon>Bacteria</taxon>
        <taxon>Pseudomonadati</taxon>
        <taxon>Pseudomonadota</taxon>
        <taxon>Alphaproteobacteria</taxon>
        <taxon>Hyphomicrobiales</taxon>
        <taxon>Blastochloridaceae</taxon>
        <taxon>Blastochloris</taxon>
    </lineage>
</organism>
<dbReference type="PROSITE" id="PS50889">
    <property type="entry name" value="S4"/>
    <property type="match status" value="1"/>
</dbReference>
<dbReference type="KEGG" id="blag:BLTE_33880"/>
<reference evidence="4 5" key="1">
    <citation type="submission" date="2018-08" db="EMBL/GenBank/DDBJ databases">
        <title>Complete genome sequencing of Blastochloris tepida GI.</title>
        <authorList>
            <person name="Tsukatani Y."/>
            <person name="Mori H."/>
        </authorList>
    </citation>
    <scope>NUCLEOTIDE SEQUENCE [LARGE SCALE GENOMIC DNA]</scope>
    <source>
        <strain evidence="4 5">GI</strain>
    </source>
</reference>
<feature type="domain" description="RNA-binding S4" evidence="3">
    <location>
        <begin position="7"/>
        <end position="70"/>
    </location>
</feature>
<proteinExistence type="predicted"/>
<dbReference type="Gene3D" id="3.10.290.10">
    <property type="entry name" value="RNA-binding S4 domain"/>
    <property type="match status" value="1"/>
</dbReference>
<keyword evidence="5" id="KW-1185">Reference proteome</keyword>
<dbReference type="SUPFAM" id="SSF55174">
    <property type="entry name" value="Alpha-L RNA-binding motif"/>
    <property type="match status" value="1"/>
</dbReference>
<protein>
    <submittedName>
        <fullName evidence="4">RNA-binding protein S4</fullName>
    </submittedName>
</protein>
<dbReference type="RefSeq" id="WP_126401767.1">
    <property type="nucleotide sequence ID" value="NZ_AP018907.1"/>
</dbReference>
<feature type="region of interest" description="Disordered" evidence="2">
    <location>
        <begin position="85"/>
        <end position="111"/>
    </location>
</feature>
<dbReference type="GO" id="GO:0003723">
    <property type="term" value="F:RNA binding"/>
    <property type="evidence" value="ECO:0007669"/>
    <property type="project" value="UniProtKB-KW"/>
</dbReference>